<organism evidence="5 6">
    <name type="scientific">Streptomyces macrolidinus</name>
    <dbReference type="NCBI Taxonomy" id="2952607"/>
    <lineage>
        <taxon>Bacteria</taxon>
        <taxon>Bacillati</taxon>
        <taxon>Actinomycetota</taxon>
        <taxon>Actinomycetes</taxon>
        <taxon>Kitasatosporales</taxon>
        <taxon>Streptomycetaceae</taxon>
        <taxon>Streptomyces</taxon>
    </lineage>
</organism>
<evidence type="ECO:0000256" key="2">
    <source>
        <dbReference type="ARBA" id="ARBA00023043"/>
    </source>
</evidence>
<dbReference type="InterPro" id="IPR002110">
    <property type="entry name" value="Ankyrin_rpt"/>
</dbReference>
<keyword evidence="1" id="KW-0677">Repeat</keyword>
<dbReference type="PANTHER" id="PTHR24123">
    <property type="entry name" value="ANKYRIN REPEAT-CONTAINING"/>
    <property type="match status" value="1"/>
</dbReference>
<comment type="caution">
    <text evidence="5">The sequence shown here is derived from an EMBL/GenBank/DDBJ whole genome shotgun (WGS) entry which is preliminary data.</text>
</comment>
<keyword evidence="6" id="KW-1185">Reference proteome</keyword>
<name>A0ABT0ZKC4_9ACTN</name>
<accession>A0ABT0ZKC4</accession>
<dbReference type="Proteomes" id="UP001523219">
    <property type="component" value="Unassembled WGS sequence"/>
</dbReference>
<evidence type="ECO:0000313" key="6">
    <source>
        <dbReference type="Proteomes" id="UP001523219"/>
    </source>
</evidence>
<gene>
    <name evidence="5" type="ORF">NGF19_25255</name>
</gene>
<dbReference type="SUPFAM" id="SSF48403">
    <property type="entry name" value="Ankyrin repeat"/>
    <property type="match status" value="1"/>
</dbReference>
<sequence>MDFDELLECLADAESGNLRPELTSGRFLVVTYVPGGGSGAAELAEIYGDPAESADRVDAAAGDEECCSFGVVGIAASFYEALDVLGEELGCDEETLAELDEELDLEDDEDDEDFEDDEGGMDGQEGQDDEDGHADAHRGSERAAVLTRIRSPRRRAVAHLLIGGFGPMDVVWEDFEEDVYLGHVAAHLPGARFVMLASAAPPNQELAFAILELQPAGTPEVGDRALLLAAAAGDPTALCTLISDGADVNALDEHGATPLHHAVAACDVEAVHALLAAGADPRAQLAFGNAPQFAAADRKGRPHPVSRRVQGEEHWTVLWPLLDAGADINAVNTSGKTLLDLAISSQPYPEGEVRRLVKRGAVSRELRNVSVDSLVTHLPYGYEEDLRILKNQARFLLDIGAPYSHPLDALLAVTGYYEHEVSGDYLAELVDIMVNRGVEDRPGTYDRTARESAQFWVDRGLTHYQAVVDRLATMTDDIG</sequence>
<dbReference type="SMART" id="SM00248">
    <property type="entry name" value="ANK"/>
    <property type="match status" value="4"/>
</dbReference>
<evidence type="ECO:0000313" key="5">
    <source>
        <dbReference type="EMBL" id="MCN9244048.1"/>
    </source>
</evidence>
<dbReference type="InterPro" id="IPR036770">
    <property type="entry name" value="Ankyrin_rpt-contain_sf"/>
</dbReference>
<feature type="region of interest" description="Disordered" evidence="4">
    <location>
        <begin position="101"/>
        <end position="143"/>
    </location>
</feature>
<feature type="repeat" description="ANK" evidence="3">
    <location>
        <begin position="254"/>
        <end position="286"/>
    </location>
</feature>
<feature type="compositionally biased region" description="Acidic residues" evidence="4">
    <location>
        <begin position="101"/>
        <end position="132"/>
    </location>
</feature>
<dbReference type="Gene3D" id="1.25.40.20">
    <property type="entry name" value="Ankyrin repeat-containing domain"/>
    <property type="match status" value="1"/>
</dbReference>
<evidence type="ECO:0000256" key="4">
    <source>
        <dbReference type="SAM" id="MobiDB-lite"/>
    </source>
</evidence>
<dbReference type="RefSeq" id="WP_252427677.1">
    <property type="nucleotide sequence ID" value="NZ_JAMWMR010000029.1"/>
</dbReference>
<keyword evidence="2 3" id="KW-0040">ANK repeat</keyword>
<evidence type="ECO:0000256" key="1">
    <source>
        <dbReference type="ARBA" id="ARBA00022737"/>
    </source>
</evidence>
<protein>
    <submittedName>
        <fullName evidence="5">Ankyrin repeat domain-containing protein</fullName>
    </submittedName>
</protein>
<reference evidence="5 6" key="1">
    <citation type="submission" date="2022-05" db="EMBL/GenBank/DDBJ databases">
        <title>Streptomyces sp. nov. RY43-2 isolated from soil of a peat swamp forest.</title>
        <authorList>
            <person name="Kanchanasin P."/>
            <person name="Tanasupawat S."/>
            <person name="Phongsopitanun W."/>
        </authorList>
    </citation>
    <scope>NUCLEOTIDE SEQUENCE [LARGE SCALE GENOMIC DNA]</scope>
    <source>
        <strain evidence="5 6">RY43-2</strain>
    </source>
</reference>
<dbReference type="PANTHER" id="PTHR24123:SF33">
    <property type="entry name" value="PROTEIN HOS4"/>
    <property type="match status" value="1"/>
</dbReference>
<dbReference type="PROSITE" id="PS50088">
    <property type="entry name" value="ANK_REPEAT"/>
    <property type="match status" value="2"/>
</dbReference>
<proteinExistence type="predicted"/>
<dbReference type="Pfam" id="PF12796">
    <property type="entry name" value="Ank_2"/>
    <property type="match status" value="1"/>
</dbReference>
<dbReference type="InterPro" id="IPR051165">
    <property type="entry name" value="Multifunctional_ANK_Repeat"/>
</dbReference>
<feature type="repeat" description="ANK" evidence="3">
    <location>
        <begin position="221"/>
        <end position="253"/>
    </location>
</feature>
<dbReference type="EMBL" id="JAMWMR010000029">
    <property type="protein sequence ID" value="MCN9244048.1"/>
    <property type="molecule type" value="Genomic_DNA"/>
</dbReference>
<evidence type="ECO:0000256" key="3">
    <source>
        <dbReference type="PROSITE-ProRule" id="PRU00023"/>
    </source>
</evidence>
<dbReference type="PROSITE" id="PS50297">
    <property type="entry name" value="ANK_REP_REGION"/>
    <property type="match status" value="2"/>
</dbReference>